<dbReference type="InterPro" id="IPR008266">
    <property type="entry name" value="Tyr_kinase_AS"/>
</dbReference>
<dbReference type="EMBL" id="KN833153">
    <property type="protein sequence ID" value="KIM72199.1"/>
    <property type="molecule type" value="Genomic_DNA"/>
</dbReference>
<dbReference type="InterPro" id="IPR011009">
    <property type="entry name" value="Kinase-like_dom_sf"/>
</dbReference>
<dbReference type="PANTHER" id="PTHR38248:SF2">
    <property type="entry name" value="FUNK1 11"/>
    <property type="match status" value="1"/>
</dbReference>
<keyword evidence="4" id="KW-1185">Reference proteome</keyword>
<dbReference type="SUPFAM" id="SSF56112">
    <property type="entry name" value="Protein kinase-like (PK-like)"/>
    <property type="match status" value="1"/>
</dbReference>
<dbReference type="PROSITE" id="PS00109">
    <property type="entry name" value="PROTEIN_KINASE_TYR"/>
    <property type="match status" value="1"/>
</dbReference>
<protein>
    <recommendedName>
        <fullName evidence="2">Fungal-type protein kinase domain-containing protein</fullName>
    </recommendedName>
</protein>
<accession>A0A0C3EW37</accession>
<gene>
    <name evidence="3" type="ORF">PILCRDRAFT_804156</name>
</gene>
<evidence type="ECO:0000259" key="2">
    <source>
        <dbReference type="Pfam" id="PF17667"/>
    </source>
</evidence>
<evidence type="ECO:0000313" key="4">
    <source>
        <dbReference type="Proteomes" id="UP000054166"/>
    </source>
</evidence>
<name>A0A0C3EW37_PILCF</name>
<feature type="compositionally biased region" description="Low complexity" evidence="1">
    <location>
        <begin position="551"/>
        <end position="561"/>
    </location>
</feature>
<dbReference type="InterPro" id="IPR040976">
    <property type="entry name" value="Pkinase_fungal"/>
</dbReference>
<reference evidence="3 4" key="1">
    <citation type="submission" date="2014-04" db="EMBL/GenBank/DDBJ databases">
        <authorList>
            <consortium name="DOE Joint Genome Institute"/>
            <person name="Kuo A."/>
            <person name="Tarkka M."/>
            <person name="Buscot F."/>
            <person name="Kohler A."/>
            <person name="Nagy L.G."/>
            <person name="Floudas D."/>
            <person name="Copeland A."/>
            <person name="Barry K.W."/>
            <person name="Cichocki N."/>
            <person name="Veneault-Fourrey C."/>
            <person name="LaButti K."/>
            <person name="Lindquist E.A."/>
            <person name="Lipzen A."/>
            <person name="Lundell T."/>
            <person name="Morin E."/>
            <person name="Murat C."/>
            <person name="Sun H."/>
            <person name="Tunlid A."/>
            <person name="Henrissat B."/>
            <person name="Grigoriev I.V."/>
            <person name="Hibbett D.S."/>
            <person name="Martin F."/>
            <person name="Nordberg H.P."/>
            <person name="Cantor M.N."/>
            <person name="Hua S.X."/>
        </authorList>
    </citation>
    <scope>NUCLEOTIDE SEQUENCE [LARGE SCALE GENOMIC DNA]</scope>
    <source>
        <strain evidence="3 4">F 1598</strain>
    </source>
</reference>
<organism evidence="3 4">
    <name type="scientific">Piloderma croceum (strain F 1598)</name>
    <dbReference type="NCBI Taxonomy" id="765440"/>
    <lineage>
        <taxon>Eukaryota</taxon>
        <taxon>Fungi</taxon>
        <taxon>Dikarya</taxon>
        <taxon>Basidiomycota</taxon>
        <taxon>Agaricomycotina</taxon>
        <taxon>Agaricomycetes</taxon>
        <taxon>Agaricomycetidae</taxon>
        <taxon>Atheliales</taxon>
        <taxon>Atheliaceae</taxon>
        <taxon>Piloderma</taxon>
    </lineage>
</organism>
<dbReference type="Gene3D" id="1.10.510.10">
    <property type="entry name" value="Transferase(Phosphotransferase) domain 1"/>
    <property type="match status" value="1"/>
</dbReference>
<dbReference type="Pfam" id="PF17667">
    <property type="entry name" value="Pkinase_fungal"/>
    <property type="match status" value="1"/>
</dbReference>
<dbReference type="PANTHER" id="PTHR38248">
    <property type="entry name" value="FUNK1 6"/>
    <property type="match status" value="1"/>
</dbReference>
<dbReference type="AlphaFoldDB" id="A0A0C3EW37"/>
<dbReference type="OrthoDB" id="5592585at2759"/>
<dbReference type="HOGENOM" id="CLU_006410_5_0_1"/>
<evidence type="ECO:0000313" key="3">
    <source>
        <dbReference type="EMBL" id="KIM72199.1"/>
    </source>
</evidence>
<sequence length="561" mass="64303">MELFVEFKFAQTSDPFRDPKDTRAKNFGFENDSEVSQLNRGQLCSYAAAHAGSQFRVHTFTLSICGRSARFIRWDRSGATVTESFDYIEQPDVLAHFFWRYAHLNHSQRGYDTSVSQASPEDLQQIQHVEKRLRNDNLAHREFRIIMVPDRDVPKVETPFIISFPPKYTARLPFGRATRPMLAFNMEKREIVFLKDYWRADVDGMEKEGDIYALLESKSVPNIAPFGKGNDVRDHTTLTHTLRNEEWACCSRVTVPLSQYRMSLDVVARHLVLFKSSKEFVSAIADAMEAHQHAYFDAYVLHRDISAGNILITCEGKGLLIDWDLSIKLIDPKTGKKVSSARRPDRTGTWQFMSAALLRNNDKCNELEDDRESCLHVLTWTALRFTNHTISGGGTSRFLRAFDEEYEDEEGVKGGDLKKGFLLGRDIPRVVKFDRRPHLDKLIRELTEAFAVRYEEPPSNDHVQGLEQARANNVDPSIMRLLPAFNYQKRLDDLAAPNWLVDTFRRNLNADFWPSSDKFREQPIGTGSSKKRAREQDKLVVRIPGTKSQRRSNGSGSRSGS</sequence>
<dbReference type="GO" id="GO:0004672">
    <property type="term" value="F:protein kinase activity"/>
    <property type="evidence" value="ECO:0007669"/>
    <property type="project" value="InterPro"/>
</dbReference>
<dbReference type="InParanoid" id="A0A0C3EW37"/>
<feature type="region of interest" description="Disordered" evidence="1">
    <location>
        <begin position="516"/>
        <end position="561"/>
    </location>
</feature>
<feature type="domain" description="Fungal-type protein kinase" evidence="2">
    <location>
        <begin position="39"/>
        <end position="381"/>
    </location>
</feature>
<reference evidence="4" key="2">
    <citation type="submission" date="2015-01" db="EMBL/GenBank/DDBJ databases">
        <title>Evolutionary Origins and Diversification of the Mycorrhizal Mutualists.</title>
        <authorList>
            <consortium name="DOE Joint Genome Institute"/>
            <consortium name="Mycorrhizal Genomics Consortium"/>
            <person name="Kohler A."/>
            <person name="Kuo A."/>
            <person name="Nagy L.G."/>
            <person name="Floudas D."/>
            <person name="Copeland A."/>
            <person name="Barry K.W."/>
            <person name="Cichocki N."/>
            <person name="Veneault-Fourrey C."/>
            <person name="LaButti K."/>
            <person name="Lindquist E.A."/>
            <person name="Lipzen A."/>
            <person name="Lundell T."/>
            <person name="Morin E."/>
            <person name="Murat C."/>
            <person name="Riley R."/>
            <person name="Ohm R."/>
            <person name="Sun H."/>
            <person name="Tunlid A."/>
            <person name="Henrissat B."/>
            <person name="Grigoriev I.V."/>
            <person name="Hibbett D.S."/>
            <person name="Martin F."/>
        </authorList>
    </citation>
    <scope>NUCLEOTIDE SEQUENCE [LARGE SCALE GENOMIC DNA]</scope>
    <source>
        <strain evidence="4">F 1598</strain>
    </source>
</reference>
<proteinExistence type="predicted"/>
<dbReference type="Proteomes" id="UP000054166">
    <property type="component" value="Unassembled WGS sequence"/>
</dbReference>
<evidence type="ECO:0000256" key="1">
    <source>
        <dbReference type="SAM" id="MobiDB-lite"/>
    </source>
</evidence>